<keyword evidence="2" id="KW-1185">Reference proteome</keyword>
<dbReference type="AlphaFoldDB" id="A0A1V4IIS9"/>
<evidence type="ECO:0000313" key="2">
    <source>
        <dbReference type="Proteomes" id="UP000190080"/>
    </source>
</evidence>
<accession>A0A1V4IIS9</accession>
<dbReference type="Proteomes" id="UP000190080">
    <property type="component" value="Unassembled WGS sequence"/>
</dbReference>
<name>A0A1V4IIS9_9CLOT</name>
<gene>
    <name evidence="1" type="ORF">CLORY_30700</name>
</gene>
<protein>
    <recommendedName>
        <fullName evidence="3">DUF4363 domain-containing protein</fullName>
    </recommendedName>
</protein>
<proteinExistence type="predicted"/>
<organism evidence="1 2">
    <name type="scientific">Clostridium oryzae</name>
    <dbReference type="NCBI Taxonomy" id="1450648"/>
    <lineage>
        <taxon>Bacteria</taxon>
        <taxon>Bacillati</taxon>
        <taxon>Bacillota</taxon>
        <taxon>Clostridia</taxon>
        <taxon>Eubacteriales</taxon>
        <taxon>Clostridiaceae</taxon>
        <taxon>Clostridium</taxon>
    </lineage>
</organism>
<evidence type="ECO:0008006" key="3">
    <source>
        <dbReference type="Google" id="ProtNLM"/>
    </source>
</evidence>
<sequence length="121" mass="13824">MRNLLTKAIPILTLLLFILIMNSDNVLKKPISKDDDIPKSIQLIIYDVNAERWNAASKKTYALSKAWKKVLARVQFSAEKDEIDYFDVSLSRIKGAITAKSKSDAIIELNEAYEHWDNIGR</sequence>
<dbReference type="InterPro" id="IPR025373">
    <property type="entry name" value="DUF4363"/>
</dbReference>
<dbReference type="STRING" id="1450648.CLORY_30700"/>
<dbReference type="RefSeq" id="WP_079425971.1">
    <property type="nucleotide sequence ID" value="NZ_MZGV01000038.1"/>
</dbReference>
<comment type="caution">
    <text evidence="1">The sequence shown here is derived from an EMBL/GenBank/DDBJ whole genome shotgun (WGS) entry which is preliminary data.</text>
</comment>
<dbReference type="Pfam" id="PF14276">
    <property type="entry name" value="DUF4363"/>
    <property type="match status" value="1"/>
</dbReference>
<dbReference type="EMBL" id="MZGV01000038">
    <property type="protein sequence ID" value="OPJ59853.1"/>
    <property type="molecule type" value="Genomic_DNA"/>
</dbReference>
<evidence type="ECO:0000313" key="1">
    <source>
        <dbReference type="EMBL" id="OPJ59853.1"/>
    </source>
</evidence>
<dbReference type="OrthoDB" id="1739442at2"/>
<reference evidence="1 2" key="1">
    <citation type="submission" date="2017-03" db="EMBL/GenBank/DDBJ databases">
        <title>Genome sequence of Clostridium oryzae DSM 28571.</title>
        <authorList>
            <person name="Poehlein A."/>
            <person name="Daniel R."/>
        </authorList>
    </citation>
    <scope>NUCLEOTIDE SEQUENCE [LARGE SCALE GENOMIC DNA]</scope>
    <source>
        <strain evidence="1 2">DSM 28571</strain>
    </source>
</reference>